<keyword evidence="1" id="KW-0812">Transmembrane</keyword>
<evidence type="ECO:0000256" key="1">
    <source>
        <dbReference type="SAM" id="Phobius"/>
    </source>
</evidence>
<gene>
    <name evidence="2" type="ORF">NPIRD3C_0519</name>
</gene>
<dbReference type="AlphaFoldDB" id="A0A0C5BPV0"/>
<feature type="transmembrane region" description="Helical" evidence="1">
    <location>
        <begin position="5"/>
        <end position="25"/>
    </location>
</feature>
<accession>A0A0C5BPV0</accession>
<sequence length="89" mass="9667">MKTRYITIIAVIFLVLGVAITILSFETITSEPPKNLPEGMTPITPEVGKTSTPVGNYMIIGSIVVLIGTGIYSLIGFLKVRIGKKDMRK</sequence>
<organism evidence="2 3">
    <name type="scientific">Nitrosopumilus piranensis</name>
    <dbReference type="NCBI Taxonomy" id="1582439"/>
    <lineage>
        <taxon>Archaea</taxon>
        <taxon>Nitrososphaerota</taxon>
        <taxon>Nitrososphaeria</taxon>
        <taxon>Nitrosopumilales</taxon>
        <taxon>Nitrosopumilaceae</taxon>
        <taxon>Nitrosopumilus</taxon>
    </lineage>
</organism>
<dbReference type="HOGENOM" id="CLU_2490273_0_0_2"/>
<keyword evidence="1" id="KW-1133">Transmembrane helix</keyword>
<feature type="transmembrane region" description="Helical" evidence="1">
    <location>
        <begin position="57"/>
        <end position="80"/>
    </location>
</feature>
<dbReference type="EMBL" id="CP010868">
    <property type="protein sequence ID" value="AJM91733.1"/>
    <property type="molecule type" value="Genomic_DNA"/>
</dbReference>
<reference evidence="3" key="1">
    <citation type="submission" date="2015-02" db="EMBL/GenBank/DDBJ databases">
        <title>Characterization of two novel Thaumarchaeota isolated from the Northern Adriatic Sea.</title>
        <authorList>
            <person name="Bayer B."/>
            <person name="Vojvoda J."/>
            <person name="Offre P."/>
            <person name="Srivastava A."/>
            <person name="Elisabeth N."/>
            <person name="Garcia J.A.L."/>
            <person name="Schleper C."/>
            <person name="Herndl G.J."/>
        </authorList>
    </citation>
    <scope>NUCLEOTIDE SEQUENCE [LARGE SCALE GENOMIC DNA]</scope>
    <source>
        <strain evidence="3">D3C</strain>
    </source>
</reference>
<dbReference type="RefSeq" id="WP_148702701.1">
    <property type="nucleotide sequence ID" value="NZ_CP010868.1"/>
</dbReference>
<reference evidence="2 3" key="3">
    <citation type="journal article" date="2019" name="Int. J. Syst. Evol. Microbiol.">
        <title>Nitrosopumilus adriaticus sp. nov. and Nitrosopumilus piranensis sp. nov., two ammonia-oxidizing archaea from the Adriatic Sea and members of the class Nitrososphaeria.</title>
        <authorList>
            <person name="Bayer B."/>
            <person name="Vojvoda J."/>
            <person name="Reinthaler T."/>
            <person name="Reyes C."/>
            <person name="Pinto M."/>
            <person name="Herndl G.J."/>
        </authorList>
    </citation>
    <scope>NUCLEOTIDE SEQUENCE [LARGE SCALE GENOMIC DNA]</scope>
    <source>
        <strain evidence="2 3">D3C</strain>
    </source>
</reference>
<dbReference type="GeneID" id="41599679"/>
<name>A0A0C5BPV0_9ARCH</name>
<dbReference type="Proteomes" id="UP000032027">
    <property type="component" value="Chromosome"/>
</dbReference>
<proteinExistence type="predicted"/>
<keyword evidence="3" id="KW-1185">Reference proteome</keyword>
<dbReference type="PATRIC" id="fig|1582439.9.peg.524"/>
<reference evidence="2 3" key="2">
    <citation type="journal article" date="2016" name="ISME J.">
        <title>Physiological and genomic characterization of two novel marine thaumarchaeal strains indicates niche differentiation.</title>
        <authorList>
            <person name="Bayer B."/>
            <person name="Vojvoda J."/>
            <person name="Offre P."/>
            <person name="Alves R.J."/>
            <person name="Elisabeth N.H."/>
            <person name="Garcia J.A."/>
            <person name="Volland J.M."/>
            <person name="Srivastava A."/>
            <person name="Schleper C."/>
            <person name="Herndl G.J."/>
        </authorList>
    </citation>
    <scope>NUCLEOTIDE SEQUENCE [LARGE SCALE GENOMIC DNA]</scope>
    <source>
        <strain evidence="2 3">D3C</strain>
    </source>
</reference>
<keyword evidence="1" id="KW-0472">Membrane</keyword>
<protein>
    <submittedName>
        <fullName evidence="2">Uncharacterized protein</fullName>
    </submittedName>
</protein>
<evidence type="ECO:0000313" key="2">
    <source>
        <dbReference type="EMBL" id="AJM91733.1"/>
    </source>
</evidence>
<dbReference type="OrthoDB" id="3160at2157"/>
<dbReference type="KEGG" id="nid:NPIRD3C_0519"/>
<evidence type="ECO:0000313" key="3">
    <source>
        <dbReference type="Proteomes" id="UP000032027"/>
    </source>
</evidence>